<dbReference type="PROSITE" id="PS00018">
    <property type="entry name" value="EF_HAND_1"/>
    <property type="match status" value="1"/>
</dbReference>
<accession>A0A518AJX6</accession>
<dbReference type="Gene3D" id="3.40.720.10">
    <property type="entry name" value="Alkaline Phosphatase, subunit A"/>
    <property type="match status" value="1"/>
</dbReference>
<dbReference type="SUPFAM" id="SSF63446">
    <property type="entry name" value="Type I dockerin domain"/>
    <property type="match status" value="1"/>
</dbReference>
<dbReference type="OrthoDB" id="279982at2"/>
<organism evidence="3 4">
    <name type="scientific">Aeoliella mucimassa</name>
    <dbReference type="NCBI Taxonomy" id="2527972"/>
    <lineage>
        <taxon>Bacteria</taxon>
        <taxon>Pseudomonadati</taxon>
        <taxon>Planctomycetota</taxon>
        <taxon>Planctomycetia</taxon>
        <taxon>Pirellulales</taxon>
        <taxon>Lacipirellulaceae</taxon>
        <taxon>Aeoliella</taxon>
    </lineage>
</organism>
<dbReference type="Proteomes" id="UP000315750">
    <property type="component" value="Chromosome"/>
</dbReference>
<keyword evidence="2" id="KW-0732">Signal</keyword>
<feature type="chain" id="PRO_5022083043" evidence="2">
    <location>
        <begin position="48"/>
        <end position="717"/>
    </location>
</feature>
<feature type="region of interest" description="Disordered" evidence="1">
    <location>
        <begin position="415"/>
        <end position="434"/>
    </location>
</feature>
<dbReference type="EMBL" id="CP036278">
    <property type="protein sequence ID" value="QDU55047.1"/>
    <property type="molecule type" value="Genomic_DNA"/>
</dbReference>
<dbReference type="PANTHER" id="PTHR10151">
    <property type="entry name" value="ECTONUCLEOTIDE PYROPHOSPHATASE/PHOSPHODIESTERASE"/>
    <property type="match status" value="1"/>
</dbReference>
<evidence type="ECO:0000256" key="2">
    <source>
        <dbReference type="SAM" id="SignalP"/>
    </source>
</evidence>
<proteinExistence type="predicted"/>
<protein>
    <submittedName>
        <fullName evidence="3">Type I phosphodiesterase / nucleotide pyrophosphatase</fullName>
    </submittedName>
</protein>
<name>A0A518AJX6_9BACT</name>
<reference evidence="3 4" key="1">
    <citation type="submission" date="2019-02" db="EMBL/GenBank/DDBJ databases">
        <title>Deep-cultivation of Planctomycetes and their phenomic and genomic characterization uncovers novel biology.</title>
        <authorList>
            <person name="Wiegand S."/>
            <person name="Jogler M."/>
            <person name="Boedeker C."/>
            <person name="Pinto D."/>
            <person name="Vollmers J."/>
            <person name="Rivas-Marin E."/>
            <person name="Kohn T."/>
            <person name="Peeters S.H."/>
            <person name="Heuer A."/>
            <person name="Rast P."/>
            <person name="Oberbeckmann S."/>
            <person name="Bunk B."/>
            <person name="Jeske O."/>
            <person name="Meyerdierks A."/>
            <person name="Storesund J.E."/>
            <person name="Kallscheuer N."/>
            <person name="Luecker S."/>
            <person name="Lage O.M."/>
            <person name="Pohl T."/>
            <person name="Merkel B.J."/>
            <person name="Hornburger P."/>
            <person name="Mueller R.-W."/>
            <person name="Bruemmer F."/>
            <person name="Labrenz M."/>
            <person name="Spormann A.M."/>
            <person name="Op den Camp H."/>
            <person name="Overmann J."/>
            <person name="Amann R."/>
            <person name="Jetten M.S.M."/>
            <person name="Mascher T."/>
            <person name="Medema M.H."/>
            <person name="Devos D.P."/>
            <person name="Kaster A.-K."/>
            <person name="Ovreas L."/>
            <person name="Rohde M."/>
            <person name="Galperin M.Y."/>
            <person name="Jogler C."/>
        </authorList>
    </citation>
    <scope>NUCLEOTIDE SEQUENCE [LARGE SCALE GENOMIC DNA]</scope>
    <source>
        <strain evidence="3 4">Pan181</strain>
    </source>
</reference>
<keyword evidence="4" id="KW-1185">Reference proteome</keyword>
<gene>
    <name evidence="3" type="ORF">Pan181_12330</name>
</gene>
<evidence type="ECO:0000313" key="3">
    <source>
        <dbReference type="EMBL" id="QDU55047.1"/>
    </source>
</evidence>
<dbReference type="GO" id="GO:0016787">
    <property type="term" value="F:hydrolase activity"/>
    <property type="evidence" value="ECO:0007669"/>
    <property type="project" value="UniProtKB-ARBA"/>
</dbReference>
<dbReference type="InterPro" id="IPR036439">
    <property type="entry name" value="Dockerin_dom_sf"/>
</dbReference>
<dbReference type="SUPFAM" id="SSF53649">
    <property type="entry name" value="Alkaline phosphatase-like"/>
    <property type="match status" value="1"/>
</dbReference>
<dbReference type="Gene3D" id="1.10.1330.10">
    <property type="entry name" value="Dockerin domain"/>
    <property type="match status" value="1"/>
</dbReference>
<dbReference type="AlphaFoldDB" id="A0A518AJX6"/>
<dbReference type="InterPro" id="IPR002591">
    <property type="entry name" value="Phosphodiest/P_Trfase"/>
</dbReference>
<evidence type="ECO:0000256" key="1">
    <source>
        <dbReference type="SAM" id="MobiDB-lite"/>
    </source>
</evidence>
<dbReference type="InterPro" id="IPR018247">
    <property type="entry name" value="EF_Hand_1_Ca_BS"/>
</dbReference>
<dbReference type="PANTHER" id="PTHR10151:SF120">
    <property type="entry name" value="BIS(5'-ADENOSYL)-TRIPHOSPHATASE"/>
    <property type="match status" value="1"/>
</dbReference>
<dbReference type="InterPro" id="IPR017850">
    <property type="entry name" value="Alkaline_phosphatase_core_sf"/>
</dbReference>
<dbReference type="KEGG" id="amuc:Pan181_12330"/>
<evidence type="ECO:0000313" key="4">
    <source>
        <dbReference type="Proteomes" id="UP000315750"/>
    </source>
</evidence>
<feature type="signal peptide" evidence="2">
    <location>
        <begin position="1"/>
        <end position="47"/>
    </location>
</feature>
<dbReference type="Pfam" id="PF01663">
    <property type="entry name" value="Phosphodiest"/>
    <property type="match status" value="1"/>
</dbReference>
<dbReference type="GO" id="GO:0000272">
    <property type="term" value="P:polysaccharide catabolic process"/>
    <property type="evidence" value="ECO:0007669"/>
    <property type="project" value="InterPro"/>
</dbReference>
<sequence precursor="true">MWAMTMSNLRCFVNRGVFDSAPRSRCRLSAWILLCAGLFLHCAPCDAADYNVDHVIHITVDGLRGSAIDLLGPTELPNFYRIQSEGAYTNNARTLRENTVTMPNHISILTGRPRDGELGHGVTRNSDPGDASVTVHTDKGEYVPSVFDVVHDHGGSTAFYAGWSGFNYIDNSWNEVSGAADLIGADNGKDKIDVFNLRTNDDIQAQTSDLISDLATDPYTYTFMHMHRTDAAGHGNGWDSEEYRDAVRLADVQVGRILDFVSSDPTLSGNTAVIITADHGGIGTGHGDINSVETYRVPFYTWVSGEQIGQELYSANAGVRADPGLLAPDYTAPLQPIRNGDSGNLALDLLGLGAVPGSSINSQQNLRLKFELDELQEMFLMVDPVTGATQLRNQSTSDVKFDGYAIRSASGSLNPERWHSLDDQDGEGPWRESNPSSTFLAELYQDGDFTMTPGQVIDLEELFDPSVGVMDLEFELLLSGQSTPVAAQVFYNIVPQPVSSIDEVLLLVNPNSGDVQLRNQSGSDVSFEAYKLQSESGSLLPEAWQSLDDLDGSGNDDGGWRESNPSKDQLAELLESGDFTLESNHVIRLGNIFDSEGGMQDLAFQLLIEGEANAASLRVVYDILPENPDYNGDGIVNLADYTIWRDTLGAVGIGQPADGNGDGKVDRADYEVWKQSFGQLYPPVDNIQGQTVPEPPAYWLLALLMVVSWVQQKTIKR</sequence>